<sequence>MYPQSEILFPHRAIRPLGRERGADWKELVDQVASQRDGNEDTLAFSLMMIRLCDCLNCDQCSYKASLGCVTCAQRVVAAHRGSDRRLRQTFEQTRQEIRQRLVPNPS</sequence>
<gene>
    <name evidence="1" type="ORF">F4148_09065</name>
</gene>
<reference evidence="1" key="1">
    <citation type="submission" date="2019-09" db="EMBL/GenBank/DDBJ databases">
        <title>Characterisation of the sponge microbiome using genome-centric metagenomics.</title>
        <authorList>
            <person name="Engelberts J.P."/>
            <person name="Robbins S.J."/>
            <person name="De Goeij J.M."/>
            <person name="Aranda M."/>
            <person name="Bell S.C."/>
            <person name="Webster N.S."/>
        </authorList>
    </citation>
    <scope>NUCLEOTIDE SEQUENCE</scope>
    <source>
        <strain evidence="1">SB0675_bin_29</strain>
    </source>
</reference>
<dbReference type="EMBL" id="VYDA01000337">
    <property type="protein sequence ID" value="MYH61895.1"/>
    <property type="molecule type" value="Genomic_DNA"/>
</dbReference>
<organism evidence="1">
    <name type="scientific">Caldilineaceae bacterium SB0675_bin_29</name>
    <dbReference type="NCBI Taxonomy" id="2605266"/>
    <lineage>
        <taxon>Bacteria</taxon>
        <taxon>Bacillati</taxon>
        <taxon>Chloroflexota</taxon>
        <taxon>Caldilineae</taxon>
        <taxon>Caldilineales</taxon>
        <taxon>Caldilineaceae</taxon>
    </lineage>
</organism>
<comment type="caution">
    <text evidence="1">The sequence shown here is derived from an EMBL/GenBank/DDBJ whole genome shotgun (WGS) entry which is preliminary data.</text>
</comment>
<name>A0A6B1G3X6_9CHLR</name>
<evidence type="ECO:0000313" key="1">
    <source>
        <dbReference type="EMBL" id="MYH61895.1"/>
    </source>
</evidence>
<accession>A0A6B1G3X6</accession>
<dbReference type="AlphaFoldDB" id="A0A6B1G3X6"/>
<proteinExistence type="predicted"/>
<protein>
    <submittedName>
        <fullName evidence="1">Uncharacterized protein</fullName>
    </submittedName>
</protein>